<dbReference type="Pfam" id="PF14420">
    <property type="entry name" value="Clr5"/>
    <property type="match status" value="1"/>
</dbReference>
<dbReference type="PANTHER" id="PTHR38788">
    <property type="entry name" value="CLR5 DOMAIN-CONTAINING PROTEIN"/>
    <property type="match status" value="1"/>
</dbReference>
<dbReference type="PANTHER" id="PTHR38788:SF3">
    <property type="entry name" value="CLR5 DOMAIN-CONTAINING PROTEIN"/>
    <property type="match status" value="1"/>
</dbReference>
<evidence type="ECO:0000259" key="2">
    <source>
        <dbReference type="Pfam" id="PF14420"/>
    </source>
</evidence>
<proteinExistence type="predicted"/>
<dbReference type="Gene3D" id="1.25.40.10">
    <property type="entry name" value="Tetratricopeptide repeat domain"/>
    <property type="match status" value="2"/>
</dbReference>
<dbReference type="InterPro" id="IPR011990">
    <property type="entry name" value="TPR-like_helical_dom_sf"/>
</dbReference>
<gene>
    <name evidence="3" type="ORF">VTL71DRAFT_1110</name>
</gene>
<accession>A0ABR4D1X2</accession>
<feature type="compositionally biased region" description="Polar residues" evidence="1">
    <location>
        <begin position="178"/>
        <end position="194"/>
    </location>
</feature>
<name>A0ABR4D1X2_9HELO</name>
<evidence type="ECO:0000313" key="4">
    <source>
        <dbReference type="Proteomes" id="UP001595075"/>
    </source>
</evidence>
<dbReference type="EMBL" id="JAZHXI010000001">
    <property type="protein sequence ID" value="KAL2076167.1"/>
    <property type="molecule type" value="Genomic_DNA"/>
</dbReference>
<feature type="domain" description="Clr5" evidence="2">
    <location>
        <begin position="76"/>
        <end position="124"/>
    </location>
</feature>
<dbReference type="Proteomes" id="UP001595075">
    <property type="component" value="Unassembled WGS sequence"/>
</dbReference>
<dbReference type="InterPro" id="IPR025676">
    <property type="entry name" value="Clr5_dom"/>
</dbReference>
<reference evidence="3 4" key="1">
    <citation type="journal article" date="2024" name="Commun. Biol.">
        <title>Comparative genomic analysis of thermophilic fungi reveals convergent evolutionary adaptations and gene losses.</title>
        <authorList>
            <person name="Steindorff A.S."/>
            <person name="Aguilar-Pontes M.V."/>
            <person name="Robinson A.J."/>
            <person name="Andreopoulos B."/>
            <person name="LaButti K."/>
            <person name="Kuo A."/>
            <person name="Mondo S."/>
            <person name="Riley R."/>
            <person name="Otillar R."/>
            <person name="Haridas S."/>
            <person name="Lipzen A."/>
            <person name="Grimwood J."/>
            <person name="Schmutz J."/>
            <person name="Clum A."/>
            <person name="Reid I.D."/>
            <person name="Moisan M.C."/>
            <person name="Butler G."/>
            <person name="Nguyen T.T.M."/>
            <person name="Dewar K."/>
            <person name="Conant G."/>
            <person name="Drula E."/>
            <person name="Henrissat B."/>
            <person name="Hansel C."/>
            <person name="Singer S."/>
            <person name="Hutchinson M.I."/>
            <person name="de Vries R.P."/>
            <person name="Natvig D.O."/>
            <person name="Powell A.J."/>
            <person name="Tsang A."/>
            <person name="Grigoriev I.V."/>
        </authorList>
    </citation>
    <scope>NUCLEOTIDE SEQUENCE [LARGE SCALE GENOMIC DNA]</scope>
    <source>
        <strain evidence="3 4">CBS 494.80</strain>
    </source>
</reference>
<sequence>MPQPGLDGFARPDNLANHWDPASAPTINMALGDSDFEMDGSNGAVGNMGQPETAIRGSSLQFANPSGTPQRISRGQWDLHRPEIERQHPLMTLPELRRHIEKKHGFTASEQQWKKKLAEWRLSKNIPQRVTKFIKKKAQRRLLGENKETTFRLNHKPIPMDKVERHLQSGLTELENDVSLTGSTPDHVSYNTYKSPRPQHTENKIVPDLPDAYEKRPMVVMALWQAKSVDEILETAARAIKMSADGNYLAAKPMFMESLDGLSALLPPDHPQTINLLDKYVAFAISGKDFEEATDRLHTSYNDHIEKLGSEAKMTWVSLSRLGRLYREQCLNSQAYHMLFNARQGILLATASLEEAFIFSRPITSKLIDIAVEQCNFQEAESESLRQISQVEALGGAYEADKQLLKHSLVHLYTNIDWKNQEDSIGPPRPRTRVEDILLELFRSRAVLGANSENMYLCACDNLREFYGETGQLSKLEALLPELQSVVDATDLRRNHSAREKTIALCKGISSSYRQLRDWDKAVSCLLQLEERIEKSPHYGSRCHERLSAIMHISRLYLDQGDIEKARPWLEKAQEVGRVIFPAEHDFHASVSKYLEAGFIDDSVCTYCLIEPGRVADRLTASTDLLRERFENFLRTQTDFMPPVHDHSKYRSCW</sequence>
<organism evidence="3 4">
    <name type="scientific">Oculimacula yallundae</name>
    <dbReference type="NCBI Taxonomy" id="86028"/>
    <lineage>
        <taxon>Eukaryota</taxon>
        <taxon>Fungi</taxon>
        <taxon>Dikarya</taxon>
        <taxon>Ascomycota</taxon>
        <taxon>Pezizomycotina</taxon>
        <taxon>Leotiomycetes</taxon>
        <taxon>Helotiales</taxon>
        <taxon>Ploettnerulaceae</taxon>
        <taxon>Oculimacula</taxon>
    </lineage>
</organism>
<feature type="region of interest" description="Disordered" evidence="1">
    <location>
        <begin position="177"/>
        <end position="205"/>
    </location>
</feature>
<evidence type="ECO:0000256" key="1">
    <source>
        <dbReference type="SAM" id="MobiDB-lite"/>
    </source>
</evidence>
<dbReference type="SUPFAM" id="SSF48452">
    <property type="entry name" value="TPR-like"/>
    <property type="match status" value="1"/>
</dbReference>
<protein>
    <recommendedName>
        <fullName evidence="2">Clr5 domain-containing protein</fullName>
    </recommendedName>
</protein>
<comment type="caution">
    <text evidence="3">The sequence shown here is derived from an EMBL/GenBank/DDBJ whole genome shotgun (WGS) entry which is preliminary data.</text>
</comment>
<evidence type="ECO:0000313" key="3">
    <source>
        <dbReference type="EMBL" id="KAL2076167.1"/>
    </source>
</evidence>
<keyword evidence="4" id="KW-1185">Reference proteome</keyword>